<dbReference type="HOGENOM" id="CLU_3406569_0_0_1"/>
<evidence type="ECO:0000256" key="1">
    <source>
        <dbReference type="SAM" id="MobiDB-lite"/>
    </source>
</evidence>
<accession>A7E6J6</accession>
<dbReference type="InParanoid" id="A7E6J6"/>
<gene>
    <name evidence="2" type="ORF">SS1G_00921</name>
</gene>
<dbReference type="KEGG" id="ssl:SS1G_00921"/>
<name>A7E6J6_SCLS1</name>
<reference evidence="3" key="1">
    <citation type="journal article" date="2011" name="PLoS Genet.">
        <title>Genomic analysis of the necrotrophic fungal pathogens Sclerotinia sclerotiorum and Botrytis cinerea.</title>
        <authorList>
            <person name="Amselem J."/>
            <person name="Cuomo C.A."/>
            <person name="van Kan J.A."/>
            <person name="Viaud M."/>
            <person name="Benito E.P."/>
            <person name="Couloux A."/>
            <person name="Coutinho P.M."/>
            <person name="de Vries R.P."/>
            <person name="Dyer P.S."/>
            <person name="Fillinger S."/>
            <person name="Fournier E."/>
            <person name="Gout L."/>
            <person name="Hahn M."/>
            <person name="Kohn L."/>
            <person name="Lapalu N."/>
            <person name="Plummer K.M."/>
            <person name="Pradier J.M."/>
            <person name="Quevillon E."/>
            <person name="Sharon A."/>
            <person name="Simon A."/>
            <person name="ten Have A."/>
            <person name="Tudzynski B."/>
            <person name="Tudzynski P."/>
            <person name="Wincker P."/>
            <person name="Andrew M."/>
            <person name="Anthouard V."/>
            <person name="Beever R.E."/>
            <person name="Beffa R."/>
            <person name="Benoit I."/>
            <person name="Bouzid O."/>
            <person name="Brault B."/>
            <person name="Chen Z."/>
            <person name="Choquer M."/>
            <person name="Collemare J."/>
            <person name="Cotton P."/>
            <person name="Danchin E.G."/>
            <person name="Da Silva C."/>
            <person name="Gautier A."/>
            <person name="Giraud C."/>
            <person name="Giraud T."/>
            <person name="Gonzalez C."/>
            <person name="Grossetete S."/>
            <person name="Guldener U."/>
            <person name="Henrissat B."/>
            <person name="Howlett B.J."/>
            <person name="Kodira C."/>
            <person name="Kretschmer M."/>
            <person name="Lappartient A."/>
            <person name="Leroch M."/>
            <person name="Levis C."/>
            <person name="Mauceli E."/>
            <person name="Neuveglise C."/>
            <person name="Oeser B."/>
            <person name="Pearson M."/>
            <person name="Poulain J."/>
            <person name="Poussereau N."/>
            <person name="Quesneville H."/>
            <person name="Rascle C."/>
            <person name="Schumacher J."/>
            <person name="Segurens B."/>
            <person name="Sexton A."/>
            <person name="Silva E."/>
            <person name="Sirven C."/>
            <person name="Soanes D.M."/>
            <person name="Talbot N.J."/>
            <person name="Templeton M."/>
            <person name="Yandava C."/>
            <person name="Yarden O."/>
            <person name="Zeng Q."/>
            <person name="Rollins J.A."/>
            <person name="Lebrun M.H."/>
            <person name="Dickman M."/>
        </authorList>
    </citation>
    <scope>NUCLEOTIDE SEQUENCE [LARGE SCALE GENOMIC DNA]</scope>
    <source>
        <strain evidence="3">ATCC 18683 / 1980 / Ss-1</strain>
    </source>
</reference>
<dbReference type="RefSeq" id="XP_001598832.1">
    <property type="nucleotide sequence ID" value="XM_001598782.1"/>
</dbReference>
<dbReference type="AlphaFoldDB" id="A7E6J6"/>
<keyword evidence="3" id="KW-1185">Reference proteome</keyword>
<evidence type="ECO:0000313" key="2">
    <source>
        <dbReference type="EMBL" id="EDN91518.1"/>
    </source>
</evidence>
<sequence>MGGLELGGHRHEAKKAGEYLVARQRFSEDH</sequence>
<feature type="region of interest" description="Disordered" evidence="1">
    <location>
        <begin position="1"/>
        <end position="30"/>
    </location>
</feature>
<proteinExistence type="predicted"/>
<organism evidence="2 3">
    <name type="scientific">Sclerotinia sclerotiorum (strain ATCC 18683 / 1980 / Ss-1)</name>
    <name type="common">White mold</name>
    <name type="synonym">Whetzelinia sclerotiorum</name>
    <dbReference type="NCBI Taxonomy" id="665079"/>
    <lineage>
        <taxon>Eukaryota</taxon>
        <taxon>Fungi</taxon>
        <taxon>Dikarya</taxon>
        <taxon>Ascomycota</taxon>
        <taxon>Pezizomycotina</taxon>
        <taxon>Leotiomycetes</taxon>
        <taxon>Helotiales</taxon>
        <taxon>Sclerotiniaceae</taxon>
        <taxon>Sclerotinia</taxon>
    </lineage>
</organism>
<feature type="compositionally biased region" description="Basic and acidic residues" evidence="1">
    <location>
        <begin position="7"/>
        <end position="17"/>
    </location>
</feature>
<dbReference type="GeneID" id="5495135"/>
<dbReference type="Proteomes" id="UP000001312">
    <property type="component" value="Unassembled WGS sequence"/>
</dbReference>
<dbReference type="EMBL" id="CH476621">
    <property type="protein sequence ID" value="EDN91518.1"/>
    <property type="molecule type" value="Genomic_DNA"/>
</dbReference>
<evidence type="ECO:0000313" key="3">
    <source>
        <dbReference type="Proteomes" id="UP000001312"/>
    </source>
</evidence>
<protein>
    <submittedName>
        <fullName evidence="2">Uncharacterized protein</fullName>
    </submittedName>
</protein>